<reference evidence="3" key="1">
    <citation type="journal article" date="2017" name="Gigascience">
        <title>The genome draft of coconut (Cocos nucifera).</title>
        <authorList>
            <person name="Xiao Y."/>
            <person name="Xu P."/>
            <person name="Fan H."/>
            <person name="Baudouin L."/>
            <person name="Xia W."/>
            <person name="Bocs S."/>
            <person name="Xu J."/>
            <person name="Li Q."/>
            <person name="Guo A."/>
            <person name="Zhou L."/>
            <person name="Li J."/>
            <person name="Wu Y."/>
            <person name="Ma Z."/>
            <person name="Armero A."/>
            <person name="Issali A.E."/>
            <person name="Liu N."/>
            <person name="Peng M."/>
            <person name="Yang Y."/>
        </authorList>
    </citation>
    <scope>NUCLEOTIDE SEQUENCE</scope>
    <source>
        <tissue evidence="3">Spear leaf of Hainan Tall coconut</tissue>
    </source>
</reference>
<dbReference type="InterPro" id="IPR021109">
    <property type="entry name" value="Peptidase_aspartic_dom_sf"/>
</dbReference>
<dbReference type="Pfam" id="PF14541">
    <property type="entry name" value="TAXi_C"/>
    <property type="match status" value="1"/>
</dbReference>
<evidence type="ECO:0000313" key="4">
    <source>
        <dbReference type="Proteomes" id="UP000797356"/>
    </source>
</evidence>
<dbReference type="InterPro" id="IPR032799">
    <property type="entry name" value="TAXi_C"/>
</dbReference>
<proteinExistence type="inferred from homology"/>
<dbReference type="Proteomes" id="UP000797356">
    <property type="component" value="Chromosome 12"/>
</dbReference>
<keyword evidence="3" id="KW-0378">Hydrolase</keyword>
<accession>A0A8K0IRY6</accession>
<protein>
    <submittedName>
        <fullName evidence="3">Putative Aspartyl protease family protein 2</fullName>
    </submittedName>
</protein>
<dbReference type="InterPro" id="IPR001461">
    <property type="entry name" value="Aspartic_peptidase_A1"/>
</dbReference>
<dbReference type="OrthoDB" id="2747330at2759"/>
<dbReference type="AlphaFoldDB" id="A0A8K0IRY6"/>
<dbReference type="PANTHER" id="PTHR13683:SF679">
    <property type="entry name" value="ASPARTYL PROTEASE FAMILY PROTEIN 2"/>
    <property type="match status" value="1"/>
</dbReference>
<comment type="similarity">
    <text evidence="1">Belongs to the peptidase A1 family.</text>
</comment>
<gene>
    <name evidence="3" type="ORF">COCNU_12G004910</name>
</gene>
<name>A0A8K0IRY6_COCNU</name>
<dbReference type="GO" id="GO:0006508">
    <property type="term" value="P:proteolysis"/>
    <property type="evidence" value="ECO:0007669"/>
    <property type="project" value="UniProtKB-KW"/>
</dbReference>
<dbReference type="PROSITE" id="PS51767">
    <property type="entry name" value="PEPTIDASE_A1"/>
    <property type="match status" value="1"/>
</dbReference>
<sequence length="144" mass="15650">MPILQNSKMDMFYYVELMGISIGGSRVPKVSAGNLRLDSVIEKGGVIVDSRTSVMRLVRLAYTALWDAFKAGVAELRAAPSGFSLFDTCYNIIGKMEVKVPTVVMHLGSGASMPLSTENYLISMDTKGTFYFAFVGTDSGNTQQ</sequence>
<evidence type="ECO:0000313" key="3">
    <source>
        <dbReference type="EMBL" id="KAG1365491.1"/>
    </source>
</evidence>
<dbReference type="Gene3D" id="2.40.70.10">
    <property type="entry name" value="Acid Proteases"/>
    <property type="match status" value="1"/>
</dbReference>
<evidence type="ECO:0000256" key="1">
    <source>
        <dbReference type="ARBA" id="ARBA00007447"/>
    </source>
</evidence>
<reference evidence="3" key="2">
    <citation type="submission" date="2019-07" db="EMBL/GenBank/DDBJ databases">
        <authorList>
            <person name="Yang Y."/>
            <person name="Bocs S."/>
            <person name="Baudouin L."/>
        </authorList>
    </citation>
    <scope>NUCLEOTIDE SEQUENCE</scope>
    <source>
        <tissue evidence="3">Spear leaf of Hainan Tall coconut</tissue>
    </source>
</reference>
<organism evidence="3 4">
    <name type="scientific">Cocos nucifera</name>
    <name type="common">Coconut palm</name>
    <dbReference type="NCBI Taxonomy" id="13894"/>
    <lineage>
        <taxon>Eukaryota</taxon>
        <taxon>Viridiplantae</taxon>
        <taxon>Streptophyta</taxon>
        <taxon>Embryophyta</taxon>
        <taxon>Tracheophyta</taxon>
        <taxon>Spermatophyta</taxon>
        <taxon>Magnoliopsida</taxon>
        <taxon>Liliopsida</taxon>
        <taxon>Arecaceae</taxon>
        <taxon>Arecoideae</taxon>
        <taxon>Cocoseae</taxon>
        <taxon>Attaleinae</taxon>
        <taxon>Cocos</taxon>
    </lineage>
</organism>
<evidence type="ECO:0000259" key="2">
    <source>
        <dbReference type="PROSITE" id="PS51767"/>
    </source>
</evidence>
<dbReference type="EMBL" id="CM017883">
    <property type="protein sequence ID" value="KAG1365491.1"/>
    <property type="molecule type" value="Genomic_DNA"/>
</dbReference>
<keyword evidence="3" id="KW-0645">Protease</keyword>
<comment type="caution">
    <text evidence="3">The sequence shown here is derived from an EMBL/GenBank/DDBJ whole genome shotgun (WGS) entry which is preliminary data.</text>
</comment>
<dbReference type="InterPro" id="IPR033121">
    <property type="entry name" value="PEPTIDASE_A1"/>
</dbReference>
<feature type="domain" description="Peptidase A1" evidence="2">
    <location>
        <begin position="1"/>
        <end position="144"/>
    </location>
</feature>
<dbReference type="SUPFAM" id="SSF50630">
    <property type="entry name" value="Acid proteases"/>
    <property type="match status" value="1"/>
</dbReference>
<dbReference type="GO" id="GO:0004190">
    <property type="term" value="F:aspartic-type endopeptidase activity"/>
    <property type="evidence" value="ECO:0007669"/>
    <property type="project" value="InterPro"/>
</dbReference>
<keyword evidence="4" id="KW-1185">Reference proteome</keyword>
<dbReference type="PANTHER" id="PTHR13683">
    <property type="entry name" value="ASPARTYL PROTEASES"/>
    <property type="match status" value="1"/>
</dbReference>